<dbReference type="GO" id="GO:0005856">
    <property type="term" value="C:cytoskeleton"/>
    <property type="evidence" value="ECO:0007669"/>
    <property type="project" value="UniProtKB-SubCell"/>
</dbReference>
<dbReference type="InterPro" id="IPR032675">
    <property type="entry name" value="LRR_dom_sf"/>
</dbReference>
<feature type="compositionally biased region" description="Low complexity" evidence="4">
    <location>
        <begin position="163"/>
        <end position="172"/>
    </location>
</feature>
<organism evidence="5 6">
    <name type="scientific">Lachancea dasiensis</name>
    <dbReference type="NCBI Taxonomy" id="1072105"/>
    <lineage>
        <taxon>Eukaryota</taxon>
        <taxon>Fungi</taxon>
        <taxon>Dikarya</taxon>
        <taxon>Ascomycota</taxon>
        <taxon>Saccharomycotina</taxon>
        <taxon>Saccharomycetes</taxon>
        <taxon>Saccharomycetales</taxon>
        <taxon>Saccharomycetaceae</taxon>
        <taxon>Lachancea</taxon>
    </lineage>
</organism>
<feature type="region of interest" description="Disordered" evidence="4">
    <location>
        <begin position="346"/>
        <end position="370"/>
    </location>
</feature>
<evidence type="ECO:0000313" key="5">
    <source>
        <dbReference type="EMBL" id="SCU82717.1"/>
    </source>
</evidence>
<protein>
    <submittedName>
        <fullName evidence="5">LADA_0C07492g1_1</fullName>
    </submittedName>
</protein>
<sequence>MVIANSLDVDVDVDWLYKGRRKPKAQQPPVRQKRSSSVSNGSLSHVSAHAEAPGAAAVCSSQPAGEVAKTPLPPTPGKKSSDSATPDATGTAKMARSHAPQRSKSVNEANLGSGNSTAKTKKTLFGSLFRRNSHGASDRPSIPLASTGPRSSSPAKGAAPGDATSTSVGAAPATPPATAPAAVPGAVSTPNSSSMNVAVSQFLKEPSSPEVKDPAPIHEERFFPGRASTHRNSIPFENLASVPLRRVTFAVDRFGMDPPQQIPSRKPKRGDVLIPQDMICPTPSISVGITNTQGSVEHAASLFNEESKEYKAALENHRKALRESDKHQQEAHYAAQRIAHEVANFKSKSTSQATNTTAPASGQQAGTKPTTTAIDDRIKHLEIDKPIHKHENYFDPSQPEDSPESQTKLTLDKIYTRCCHLREILPIPSTLKQVKNKTAPLQMLKFLNPRPTLIDLLSFCDFISITPIHNVVFDNVNLTPEMLRIVITSLANSGAIEKLGFRNVIFNSESWKLLCRFLLRNDSLLKLDISQTKIKPDLAPGLYRAHMDWNLFTDVLQRRRGRPLEELLINGVRFDNFDVFVNLLSTFASTAPAHSKKRLGIAQSSITGEQLKFLMSWVSDYQIQGVDLGFNDLSELVKPLVGKLSALPLDNMHYFTLNSTNIATAYDAALILRAISKLPNLYFLDLSNLPQIFPEIFPYLNKYLPRMANLKRLHLDSNDFTSREVVMVTSVLSKCDQLLHLSLLNIPAEAFSTAMCANVYDCVRQCAKLTNLDIAYGNMPEQISSRIALCLMRRMHRDFELDDLTNQDDVLFDGTLLSETAENVFEKLNNFENVETNATRRYLLKKYWERFNRVHDNVQSTIDQLFHKRSLGELNLQSKENLLRLLFVENNLSHILSLLKTYPQVADVAGFEPDTQPSAFEHDLSALPDPEVPAHVRPHLMATDSGRTIDVTTGKPVLVKQPSHVALVGKRQEEEEGEFHKWGFFVQQQNSIYPDHQVVNPGPAATAVSPQTSSTATAAVAPQAAAAHGLLPKIPSGTELRDAVMRAKGIDSIEELIQNVTGNRVTLDKIYGVPLHPMATVPPAAAAGSQLVRSSSTASFTSSDSDNEDKVDETYDKLLSSLSKVRSNK</sequence>
<dbReference type="Gene3D" id="3.80.10.10">
    <property type="entry name" value="Ribonuclease Inhibitor"/>
    <property type="match status" value="1"/>
</dbReference>
<dbReference type="Proteomes" id="UP000190274">
    <property type="component" value="Chromosome C"/>
</dbReference>
<feature type="compositionally biased region" description="Low complexity" evidence="4">
    <location>
        <begin position="1094"/>
        <end position="1104"/>
    </location>
</feature>
<dbReference type="EMBL" id="LT598459">
    <property type="protein sequence ID" value="SCU82717.1"/>
    <property type="molecule type" value="Genomic_DNA"/>
</dbReference>
<feature type="compositionally biased region" description="Low complexity" evidence="4">
    <location>
        <begin position="179"/>
        <end position="190"/>
    </location>
</feature>
<dbReference type="PANTHER" id="PTHR24107">
    <property type="entry name" value="YNEIN REGULATORY COMPLEX SUBUNIT 5"/>
    <property type="match status" value="1"/>
</dbReference>
<feature type="region of interest" description="Disordered" evidence="4">
    <location>
        <begin position="13"/>
        <end position="119"/>
    </location>
</feature>
<feature type="region of interest" description="Disordered" evidence="4">
    <location>
        <begin position="1089"/>
        <end position="1112"/>
    </location>
</feature>
<feature type="region of interest" description="Disordered" evidence="4">
    <location>
        <begin position="131"/>
        <end position="193"/>
    </location>
</feature>
<comment type="subcellular location">
    <subcellularLocation>
        <location evidence="1">Cytoplasm</location>
        <location evidence="1">Cytoskeleton</location>
    </subcellularLocation>
</comment>
<reference evidence="6" key="1">
    <citation type="submission" date="2016-03" db="EMBL/GenBank/DDBJ databases">
        <authorList>
            <person name="Devillers H."/>
        </authorList>
    </citation>
    <scope>NUCLEOTIDE SEQUENCE [LARGE SCALE GENOMIC DNA]</scope>
</reference>
<evidence type="ECO:0000256" key="3">
    <source>
        <dbReference type="ARBA" id="ARBA00023212"/>
    </source>
</evidence>
<dbReference type="InterPro" id="IPR052410">
    <property type="entry name" value="DRC5"/>
</dbReference>
<dbReference type="OrthoDB" id="8436363at2759"/>
<keyword evidence="2" id="KW-0963">Cytoplasm</keyword>
<name>A0A1G4IZR1_9SACH</name>
<proteinExistence type="predicted"/>
<feature type="compositionally biased region" description="Polar residues" evidence="4">
    <location>
        <begin position="102"/>
        <end position="118"/>
    </location>
</feature>
<evidence type="ECO:0000256" key="2">
    <source>
        <dbReference type="ARBA" id="ARBA00022490"/>
    </source>
</evidence>
<keyword evidence="3" id="KW-0206">Cytoskeleton</keyword>
<accession>A0A1G4IZR1</accession>
<dbReference type="AlphaFoldDB" id="A0A1G4IZR1"/>
<feature type="compositionally biased region" description="Low complexity" evidence="4">
    <location>
        <begin position="35"/>
        <end position="47"/>
    </location>
</feature>
<dbReference type="SUPFAM" id="SSF52047">
    <property type="entry name" value="RNI-like"/>
    <property type="match status" value="1"/>
</dbReference>
<evidence type="ECO:0000256" key="1">
    <source>
        <dbReference type="ARBA" id="ARBA00004245"/>
    </source>
</evidence>
<evidence type="ECO:0000256" key="4">
    <source>
        <dbReference type="SAM" id="MobiDB-lite"/>
    </source>
</evidence>
<keyword evidence="6" id="KW-1185">Reference proteome</keyword>
<dbReference type="PANTHER" id="PTHR24107:SF30">
    <property type="entry name" value="GLC7-INTERACTING PROTEIN 3-RELATED"/>
    <property type="match status" value="1"/>
</dbReference>
<evidence type="ECO:0000313" key="6">
    <source>
        <dbReference type="Proteomes" id="UP000190274"/>
    </source>
</evidence>
<gene>
    <name evidence="5" type="ORF">LADA_0C07492G</name>
</gene>